<protein>
    <submittedName>
        <fullName evidence="1">Family 1 glycosylhydrolase</fullName>
    </submittedName>
</protein>
<name>A0ABT8DW10_9BURK</name>
<gene>
    <name evidence="1" type="ORF">QWJ38_18790</name>
</gene>
<keyword evidence="2" id="KW-1185">Reference proteome</keyword>
<evidence type="ECO:0000313" key="1">
    <source>
        <dbReference type="EMBL" id="MDN3922343.1"/>
    </source>
</evidence>
<dbReference type="EMBL" id="JAUHHC010000005">
    <property type="protein sequence ID" value="MDN3922343.1"/>
    <property type="molecule type" value="Genomic_DNA"/>
</dbReference>
<accession>A0ABT8DW10</accession>
<evidence type="ECO:0000313" key="2">
    <source>
        <dbReference type="Proteomes" id="UP001228044"/>
    </source>
</evidence>
<comment type="caution">
    <text evidence="1">The sequence shown here is derived from an EMBL/GenBank/DDBJ whole genome shotgun (WGS) entry which is preliminary data.</text>
</comment>
<dbReference type="Gene3D" id="3.20.20.80">
    <property type="entry name" value="Glycosidases"/>
    <property type="match status" value="1"/>
</dbReference>
<organism evidence="1 2">
    <name type="scientific">Roseateles violae</name>
    <dbReference type="NCBI Taxonomy" id="3058042"/>
    <lineage>
        <taxon>Bacteria</taxon>
        <taxon>Pseudomonadati</taxon>
        <taxon>Pseudomonadota</taxon>
        <taxon>Betaproteobacteria</taxon>
        <taxon>Burkholderiales</taxon>
        <taxon>Sphaerotilaceae</taxon>
        <taxon>Roseateles</taxon>
    </lineage>
</organism>
<dbReference type="SUPFAM" id="SSF51445">
    <property type="entry name" value="(Trans)glycosidases"/>
    <property type="match status" value="1"/>
</dbReference>
<reference evidence="1 2" key="1">
    <citation type="submission" date="2023-06" db="EMBL/GenBank/DDBJ databases">
        <title>Pelomonas sp. PFR6 16S ribosomal RNA gene Genome sequencing and assembly.</title>
        <authorList>
            <person name="Woo H."/>
        </authorList>
    </citation>
    <scope>NUCLEOTIDE SEQUENCE [LARGE SCALE GENOMIC DNA]</scope>
    <source>
        <strain evidence="1 2">PFR6</strain>
    </source>
</reference>
<dbReference type="InterPro" id="IPR017853">
    <property type="entry name" value="GH"/>
</dbReference>
<dbReference type="RefSeq" id="WP_290360646.1">
    <property type="nucleotide sequence ID" value="NZ_JAUHHC010000005.1"/>
</dbReference>
<sequence length="391" mass="43861">MRPEASPLASFWAGGFEGADHINFRGDALDLQQASGHLERLDQDYRRAAEAGLFSIRESIGWRLCEAPGGRIDLSRVERIAHGARRHGLQPLWTIWHYGLPADLSLHDDALIARFARFAAEVARLLKPLSAGAPVYTPVNEIGYLAWAASQPQLMAPPNNGAGAAAESSQVSGYRIKRRLARAALAAIEAIRAVDARARFLHVEPLCHVVAPPDRPDLAERAAEVRGWQWQAWDLLAGRLEPALGGSPAALDLLGVNHYHSSQWELLSERRLAWHLHDPRWLPLGRLLDEAWRRYGRPLVIAETGHVGAGRADWLNEMAAEALRAREQLGLPLWGFCLYPLVDRPDWNEPARWHESGLWQVDPTTLERRPVPDYLQALRQWQQRLSGDPRE</sequence>
<dbReference type="Proteomes" id="UP001228044">
    <property type="component" value="Unassembled WGS sequence"/>
</dbReference>
<proteinExistence type="predicted"/>